<dbReference type="Proteomes" id="UP001356427">
    <property type="component" value="Unassembled WGS sequence"/>
</dbReference>
<evidence type="ECO:0000313" key="4">
    <source>
        <dbReference type="Proteomes" id="UP001356427"/>
    </source>
</evidence>
<dbReference type="AlphaFoldDB" id="A0AAN8LD65"/>
<comment type="caution">
    <text evidence="3">The sequence shown here is derived from an EMBL/GenBank/DDBJ whole genome shotgun (WGS) entry which is preliminary data.</text>
</comment>
<feature type="compositionally biased region" description="Polar residues" evidence="1">
    <location>
        <begin position="61"/>
        <end position="73"/>
    </location>
</feature>
<evidence type="ECO:0000259" key="2">
    <source>
        <dbReference type="Pfam" id="PF25062"/>
    </source>
</evidence>
<evidence type="ECO:0000313" key="3">
    <source>
        <dbReference type="EMBL" id="KAK6310123.1"/>
    </source>
</evidence>
<name>A0AAN8LD65_9TELE</name>
<dbReference type="Pfam" id="PF25062">
    <property type="entry name" value="ARM_TT21_N"/>
    <property type="match status" value="1"/>
</dbReference>
<gene>
    <name evidence="3" type="ORF">J4Q44_G00200040</name>
</gene>
<dbReference type="EMBL" id="JAGTTL010000017">
    <property type="protein sequence ID" value="KAK6310123.1"/>
    <property type="molecule type" value="Genomic_DNA"/>
</dbReference>
<keyword evidence="4" id="KW-1185">Reference proteome</keyword>
<protein>
    <recommendedName>
        <fullName evidence="2">Tetratricopeptide repeat protein 21A/21B N-terminal ARM repeat domain-containing protein</fullName>
    </recommendedName>
</protein>
<sequence length="97" mass="11056">MRVGTEDEESTLALINYYCREKYFNHVLNAAAVAQRKFSNYPTFRFVHAYSTLMQGHLQYPMSQEGQKDNQGQLPPEPLHVNPAIIQKARSNSGSQP</sequence>
<accession>A0AAN8LD65</accession>
<evidence type="ECO:0000256" key="1">
    <source>
        <dbReference type="SAM" id="MobiDB-lite"/>
    </source>
</evidence>
<proteinExistence type="predicted"/>
<dbReference type="InterPro" id="IPR056833">
    <property type="entry name" value="ARM_TT21_N"/>
</dbReference>
<feature type="domain" description="Tetratricopeptide repeat protein 21A/21B N-terminal ARM repeat" evidence="2">
    <location>
        <begin position="15"/>
        <end position="60"/>
    </location>
</feature>
<feature type="region of interest" description="Disordered" evidence="1">
    <location>
        <begin position="60"/>
        <end position="97"/>
    </location>
</feature>
<organism evidence="3 4">
    <name type="scientific">Coregonus suidteri</name>
    <dbReference type="NCBI Taxonomy" id="861788"/>
    <lineage>
        <taxon>Eukaryota</taxon>
        <taxon>Metazoa</taxon>
        <taxon>Chordata</taxon>
        <taxon>Craniata</taxon>
        <taxon>Vertebrata</taxon>
        <taxon>Euteleostomi</taxon>
        <taxon>Actinopterygii</taxon>
        <taxon>Neopterygii</taxon>
        <taxon>Teleostei</taxon>
        <taxon>Protacanthopterygii</taxon>
        <taxon>Salmoniformes</taxon>
        <taxon>Salmonidae</taxon>
        <taxon>Coregoninae</taxon>
        <taxon>Coregonus</taxon>
    </lineage>
</organism>
<reference evidence="3 4" key="1">
    <citation type="submission" date="2021-04" db="EMBL/GenBank/DDBJ databases">
        <authorList>
            <person name="De Guttry C."/>
            <person name="Zahm M."/>
            <person name="Klopp C."/>
            <person name="Cabau C."/>
            <person name="Louis A."/>
            <person name="Berthelot C."/>
            <person name="Parey E."/>
            <person name="Roest Crollius H."/>
            <person name="Montfort J."/>
            <person name="Robinson-Rechavi M."/>
            <person name="Bucao C."/>
            <person name="Bouchez O."/>
            <person name="Gislard M."/>
            <person name="Lluch J."/>
            <person name="Milhes M."/>
            <person name="Lampietro C."/>
            <person name="Lopez Roques C."/>
            <person name="Donnadieu C."/>
            <person name="Braasch I."/>
            <person name="Desvignes T."/>
            <person name="Postlethwait J."/>
            <person name="Bobe J."/>
            <person name="Wedekind C."/>
            <person name="Guiguen Y."/>
        </authorList>
    </citation>
    <scope>NUCLEOTIDE SEQUENCE [LARGE SCALE GENOMIC DNA]</scope>
    <source>
        <strain evidence="3">Cs_M1</strain>
        <tissue evidence="3">Blood</tissue>
    </source>
</reference>